<dbReference type="OrthoDB" id="329716at2"/>
<comment type="caution">
    <text evidence="2">The sequence shown here is derived from an EMBL/GenBank/DDBJ whole genome shotgun (WGS) entry which is preliminary data.</text>
</comment>
<gene>
    <name evidence="2" type="ORF">LPTSP4_14010</name>
</gene>
<protein>
    <recommendedName>
        <fullName evidence="1">PilZ domain-containing protein</fullName>
    </recommendedName>
</protein>
<proteinExistence type="predicted"/>
<feature type="domain" description="PilZ" evidence="1">
    <location>
        <begin position="5"/>
        <end position="95"/>
    </location>
</feature>
<dbReference type="AlphaFoldDB" id="A0A2P2DZ18"/>
<dbReference type="NCBIfam" id="NF047488">
    <property type="entry name" value="Sig54regLEPBII2431"/>
    <property type="match status" value="1"/>
</dbReference>
<evidence type="ECO:0000259" key="1">
    <source>
        <dbReference type="Pfam" id="PF07238"/>
    </source>
</evidence>
<dbReference type="EMBL" id="BFBB01000003">
    <property type="protein sequence ID" value="GBF49881.1"/>
    <property type="molecule type" value="Genomic_DNA"/>
</dbReference>
<dbReference type="Pfam" id="PF07238">
    <property type="entry name" value="PilZ"/>
    <property type="match status" value="1"/>
</dbReference>
<evidence type="ECO:0000313" key="2">
    <source>
        <dbReference type="EMBL" id="GBF49881.1"/>
    </source>
</evidence>
<dbReference type="RefSeq" id="WP_108975147.1">
    <property type="nucleotide sequence ID" value="NZ_BFBB01000003.1"/>
</dbReference>
<dbReference type="GO" id="GO:0035438">
    <property type="term" value="F:cyclic-di-GMP binding"/>
    <property type="evidence" value="ECO:0007669"/>
    <property type="project" value="InterPro"/>
</dbReference>
<sequence length="111" mass="12468">MESRKKERITAAWDDFVVKIYSVNGSPEYLLASFDNISEMGVRATLEMGVDVKEKDLVTGIIESELTKCKIKYSGKVVWLKTTEQGIQFGVKFDEELLLPDVFIARSMAAA</sequence>
<organism evidence="2 3">
    <name type="scientific">Leptospira ryugenii</name>
    <dbReference type="NCBI Taxonomy" id="1917863"/>
    <lineage>
        <taxon>Bacteria</taxon>
        <taxon>Pseudomonadati</taxon>
        <taxon>Spirochaetota</taxon>
        <taxon>Spirochaetia</taxon>
        <taxon>Leptospirales</taxon>
        <taxon>Leptospiraceae</taxon>
        <taxon>Leptospira</taxon>
    </lineage>
</organism>
<dbReference type="SUPFAM" id="SSF141371">
    <property type="entry name" value="PilZ domain-like"/>
    <property type="match status" value="1"/>
</dbReference>
<keyword evidence="3" id="KW-1185">Reference proteome</keyword>
<dbReference type="Proteomes" id="UP000245133">
    <property type="component" value="Unassembled WGS sequence"/>
</dbReference>
<name>A0A2P2DZ18_9LEPT</name>
<dbReference type="InterPro" id="IPR009875">
    <property type="entry name" value="PilZ_domain"/>
</dbReference>
<accession>A0A2P2DZ18</accession>
<reference evidence="2 3" key="1">
    <citation type="submission" date="2018-02" db="EMBL/GenBank/DDBJ databases">
        <title>Novel Leptospira species isolated from soil and water in Japan.</title>
        <authorList>
            <person name="Nakao R."/>
            <person name="Masuzawa T."/>
        </authorList>
    </citation>
    <scope>NUCLEOTIDE SEQUENCE [LARGE SCALE GENOMIC DNA]</scope>
    <source>
        <strain evidence="2 3">YH101</strain>
    </source>
</reference>
<evidence type="ECO:0000313" key="3">
    <source>
        <dbReference type="Proteomes" id="UP000245133"/>
    </source>
</evidence>